<evidence type="ECO:0008006" key="4">
    <source>
        <dbReference type="Google" id="ProtNLM"/>
    </source>
</evidence>
<evidence type="ECO:0000313" key="3">
    <source>
        <dbReference type="Proteomes" id="UP000600565"/>
    </source>
</evidence>
<protein>
    <recommendedName>
        <fullName evidence="4">DUF3784 domain-containing protein</fullName>
    </recommendedName>
</protein>
<keyword evidence="1" id="KW-1133">Transmembrane helix</keyword>
<name>A0ABR8XN16_9BACL</name>
<feature type="transmembrane region" description="Helical" evidence="1">
    <location>
        <begin position="6"/>
        <end position="26"/>
    </location>
</feature>
<keyword evidence="1" id="KW-0472">Membrane</keyword>
<gene>
    <name evidence="2" type="ORF">H9632_09525</name>
</gene>
<feature type="transmembrane region" description="Helical" evidence="1">
    <location>
        <begin position="74"/>
        <end position="95"/>
    </location>
</feature>
<comment type="caution">
    <text evidence="2">The sequence shown here is derived from an EMBL/GenBank/DDBJ whole genome shotgun (WGS) entry which is preliminary data.</text>
</comment>
<evidence type="ECO:0000256" key="1">
    <source>
        <dbReference type="SAM" id="Phobius"/>
    </source>
</evidence>
<dbReference type="Proteomes" id="UP000600565">
    <property type="component" value="Unassembled WGS sequence"/>
</dbReference>
<keyword evidence="3" id="KW-1185">Reference proteome</keyword>
<organism evidence="2 3">
    <name type="scientific">Solibacillus merdavium</name>
    <dbReference type="NCBI Taxonomy" id="2762218"/>
    <lineage>
        <taxon>Bacteria</taxon>
        <taxon>Bacillati</taxon>
        <taxon>Bacillota</taxon>
        <taxon>Bacilli</taxon>
        <taxon>Bacillales</taxon>
        <taxon>Caryophanaceae</taxon>
        <taxon>Solibacillus</taxon>
    </lineage>
</organism>
<reference evidence="2 3" key="1">
    <citation type="submission" date="2020-08" db="EMBL/GenBank/DDBJ databases">
        <title>A Genomic Blueprint of the Chicken Gut Microbiome.</title>
        <authorList>
            <person name="Gilroy R."/>
            <person name="Ravi A."/>
            <person name="Getino M."/>
            <person name="Pursley I."/>
            <person name="Horton D.L."/>
            <person name="Alikhan N.-F."/>
            <person name="Baker D."/>
            <person name="Gharbi K."/>
            <person name="Hall N."/>
            <person name="Watson M."/>
            <person name="Adriaenssens E.M."/>
            <person name="Foster-Nyarko E."/>
            <person name="Jarju S."/>
            <person name="Secka A."/>
            <person name="Antonio M."/>
            <person name="Oren A."/>
            <person name="Chaudhuri R."/>
            <person name="La Ragione R.M."/>
            <person name="Hildebrand F."/>
            <person name="Pallen M.J."/>
        </authorList>
    </citation>
    <scope>NUCLEOTIDE SEQUENCE [LARGE SCALE GENOMIC DNA]</scope>
    <source>
        <strain evidence="2 3">Sa1YVA6</strain>
    </source>
</reference>
<dbReference type="EMBL" id="JACSPW010000008">
    <property type="protein sequence ID" value="MBD8033309.1"/>
    <property type="molecule type" value="Genomic_DNA"/>
</dbReference>
<evidence type="ECO:0000313" key="2">
    <source>
        <dbReference type="EMBL" id="MBD8033309.1"/>
    </source>
</evidence>
<feature type="transmembrane region" description="Helical" evidence="1">
    <location>
        <begin position="47"/>
        <end position="68"/>
    </location>
</feature>
<proteinExistence type="predicted"/>
<keyword evidence="1" id="KW-0812">Transmembrane</keyword>
<sequence length="103" mass="12030">MANIFTFIILALVVMVMVSEFYKMKFERNKESQDERGQLIIFKIKSFSYTLLTSGIVIGVILVAIFELFNREFFIFYVMLVFFVQSIASSIYLAIVKKHSLLH</sequence>
<dbReference type="RefSeq" id="WP_191703877.1">
    <property type="nucleotide sequence ID" value="NZ_JACSPW010000008.1"/>
</dbReference>
<accession>A0ABR8XN16</accession>